<evidence type="ECO:0000313" key="2">
    <source>
        <dbReference type="EMBL" id="EJW89921.1"/>
    </source>
</evidence>
<sequence length="100" mass="11321">KSLTSGINDAAELFELSMAEEDWETVEAVGQDVEAIETEVAKLEFKRMFNQPMDPSNCYLEIQAGAGGTEAQDWASMLERMYMRYAERKGFKVTLEEESP</sequence>
<name>J9F4U2_9ZZZZ</name>
<dbReference type="SUPFAM" id="SSF75620">
    <property type="entry name" value="Release factor"/>
    <property type="match status" value="1"/>
</dbReference>
<reference evidence="2" key="1">
    <citation type="journal article" date="2012" name="PLoS ONE">
        <title>Gene sets for utilization of primary and secondary nutrition supplies in the distal gut of endangered iberian lynx.</title>
        <authorList>
            <person name="Alcaide M."/>
            <person name="Messina E."/>
            <person name="Richter M."/>
            <person name="Bargiela R."/>
            <person name="Peplies J."/>
            <person name="Huws S.A."/>
            <person name="Newbold C.J."/>
            <person name="Golyshin P.N."/>
            <person name="Simon M.A."/>
            <person name="Lopez G."/>
            <person name="Yakimov M.M."/>
            <person name="Ferrer M."/>
        </authorList>
    </citation>
    <scope>NUCLEOTIDE SEQUENCE</scope>
</reference>
<dbReference type="GO" id="GO:0006415">
    <property type="term" value="P:translational termination"/>
    <property type="evidence" value="ECO:0007669"/>
    <property type="project" value="InterPro"/>
</dbReference>
<dbReference type="InterPro" id="IPR045853">
    <property type="entry name" value="Pep_chain_release_fac_I_sf"/>
</dbReference>
<dbReference type="InterPro" id="IPR005139">
    <property type="entry name" value="PCRF"/>
</dbReference>
<dbReference type="SMART" id="SM00937">
    <property type="entry name" value="PCRF"/>
    <property type="match status" value="1"/>
</dbReference>
<dbReference type="PANTHER" id="PTHR43116:SF3">
    <property type="entry name" value="CLASS I PEPTIDE CHAIN RELEASE FACTOR"/>
    <property type="match status" value="1"/>
</dbReference>
<feature type="domain" description="Peptide chain release factor" evidence="1">
    <location>
        <begin position="12"/>
        <end position="100"/>
    </location>
</feature>
<dbReference type="PANTHER" id="PTHR43116">
    <property type="entry name" value="PEPTIDE CHAIN RELEASE FACTOR 2"/>
    <property type="match status" value="1"/>
</dbReference>
<feature type="non-terminal residue" evidence="2">
    <location>
        <position position="100"/>
    </location>
</feature>
<dbReference type="Pfam" id="PF03462">
    <property type="entry name" value="PCRF"/>
    <property type="match status" value="1"/>
</dbReference>
<protein>
    <submittedName>
        <fullName evidence="2">Peptide chain release factor RF-2</fullName>
    </submittedName>
</protein>
<gene>
    <name evidence="2" type="ORF">EVA_21972</name>
</gene>
<proteinExistence type="predicted"/>
<accession>J9F4U2</accession>
<feature type="non-terminal residue" evidence="2">
    <location>
        <position position="1"/>
    </location>
</feature>
<organism evidence="2">
    <name type="scientific">gut metagenome</name>
    <dbReference type="NCBI Taxonomy" id="749906"/>
    <lineage>
        <taxon>unclassified sequences</taxon>
        <taxon>metagenomes</taxon>
        <taxon>organismal metagenomes</taxon>
    </lineage>
</organism>
<dbReference type="EMBL" id="AMCI01009166">
    <property type="protein sequence ID" value="EJW89921.1"/>
    <property type="molecule type" value="Genomic_DNA"/>
</dbReference>
<evidence type="ECO:0000259" key="1">
    <source>
        <dbReference type="SMART" id="SM00937"/>
    </source>
</evidence>
<dbReference type="Gene3D" id="1.20.58.410">
    <property type="entry name" value="Release factor"/>
    <property type="match status" value="1"/>
</dbReference>
<dbReference type="AlphaFoldDB" id="J9F4U2"/>
<dbReference type="Gene3D" id="3.30.70.1660">
    <property type="match status" value="1"/>
</dbReference>
<comment type="caution">
    <text evidence="2">The sequence shown here is derived from an EMBL/GenBank/DDBJ whole genome shotgun (WGS) entry which is preliminary data.</text>
</comment>